<dbReference type="PROSITE" id="PS00018">
    <property type="entry name" value="EF_HAND_1"/>
    <property type="match status" value="1"/>
</dbReference>
<keyword evidence="1" id="KW-0106">Calcium</keyword>
<feature type="domain" description="EF-hand" evidence="2">
    <location>
        <begin position="25"/>
        <end position="60"/>
    </location>
</feature>
<dbReference type="Proteomes" id="UP001152562">
    <property type="component" value="Unassembled WGS sequence"/>
</dbReference>
<name>A0A9P0T3H3_PIEBR</name>
<protein>
    <recommendedName>
        <fullName evidence="2">EF-hand domain-containing protein</fullName>
    </recommendedName>
</protein>
<organism evidence="3 4">
    <name type="scientific">Pieris brassicae</name>
    <name type="common">White butterfly</name>
    <name type="synonym">Large white butterfly</name>
    <dbReference type="NCBI Taxonomy" id="7116"/>
    <lineage>
        <taxon>Eukaryota</taxon>
        <taxon>Metazoa</taxon>
        <taxon>Ecdysozoa</taxon>
        <taxon>Arthropoda</taxon>
        <taxon>Hexapoda</taxon>
        <taxon>Insecta</taxon>
        <taxon>Pterygota</taxon>
        <taxon>Neoptera</taxon>
        <taxon>Endopterygota</taxon>
        <taxon>Lepidoptera</taxon>
        <taxon>Glossata</taxon>
        <taxon>Ditrysia</taxon>
        <taxon>Papilionoidea</taxon>
        <taxon>Pieridae</taxon>
        <taxon>Pierinae</taxon>
        <taxon>Pieris</taxon>
    </lineage>
</organism>
<comment type="caution">
    <text evidence="3">The sequence shown here is derived from an EMBL/GenBank/DDBJ whole genome shotgun (WGS) entry which is preliminary data.</text>
</comment>
<dbReference type="GO" id="GO:0005509">
    <property type="term" value="F:calcium ion binding"/>
    <property type="evidence" value="ECO:0007669"/>
    <property type="project" value="InterPro"/>
</dbReference>
<gene>
    <name evidence="3" type="ORF">PIBRA_LOCUS2265</name>
</gene>
<keyword evidence="4" id="KW-1185">Reference proteome</keyword>
<sequence length="82" mass="9137">MDPGRTGTIDREFLKETLSKLGYKMPQKQLDNLIKEVDMSNDGTIGIEDVVGTMCIDLNKEDLLMLMASLQPPEEQAPAEEP</sequence>
<evidence type="ECO:0000313" key="4">
    <source>
        <dbReference type="Proteomes" id="UP001152562"/>
    </source>
</evidence>
<dbReference type="Pfam" id="PF13833">
    <property type="entry name" value="EF-hand_8"/>
    <property type="match status" value="1"/>
</dbReference>
<accession>A0A9P0T3H3</accession>
<dbReference type="EMBL" id="CALOZG010000003">
    <property type="protein sequence ID" value="CAH3993658.1"/>
    <property type="molecule type" value="Genomic_DNA"/>
</dbReference>
<dbReference type="InterPro" id="IPR018247">
    <property type="entry name" value="EF_Hand_1_Ca_BS"/>
</dbReference>
<dbReference type="InterPro" id="IPR011992">
    <property type="entry name" value="EF-hand-dom_pair"/>
</dbReference>
<reference evidence="3" key="1">
    <citation type="submission" date="2022-05" db="EMBL/GenBank/DDBJ databases">
        <authorList>
            <person name="Okamura Y."/>
        </authorList>
    </citation>
    <scope>NUCLEOTIDE SEQUENCE</scope>
</reference>
<dbReference type="SUPFAM" id="SSF47473">
    <property type="entry name" value="EF-hand"/>
    <property type="match status" value="1"/>
</dbReference>
<evidence type="ECO:0000256" key="1">
    <source>
        <dbReference type="ARBA" id="ARBA00022837"/>
    </source>
</evidence>
<proteinExistence type="predicted"/>
<dbReference type="Gene3D" id="1.10.238.10">
    <property type="entry name" value="EF-hand"/>
    <property type="match status" value="1"/>
</dbReference>
<evidence type="ECO:0000313" key="3">
    <source>
        <dbReference type="EMBL" id="CAH3993658.1"/>
    </source>
</evidence>
<dbReference type="AlphaFoldDB" id="A0A9P0T3H3"/>
<dbReference type="InterPro" id="IPR002048">
    <property type="entry name" value="EF_hand_dom"/>
</dbReference>
<dbReference type="PROSITE" id="PS50222">
    <property type="entry name" value="EF_HAND_2"/>
    <property type="match status" value="1"/>
</dbReference>
<evidence type="ECO:0000259" key="2">
    <source>
        <dbReference type="PROSITE" id="PS50222"/>
    </source>
</evidence>